<dbReference type="Pfam" id="PF12724">
    <property type="entry name" value="Flavodoxin_5"/>
    <property type="match status" value="1"/>
</dbReference>
<dbReference type="OrthoDB" id="71527at2157"/>
<dbReference type="EMBL" id="LMVM01000040">
    <property type="protein sequence ID" value="PAV03024.1"/>
    <property type="molecule type" value="Genomic_DNA"/>
</dbReference>
<evidence type="ECO:0000259" key="1">
    <source>
        <dbReference type="Pfam" id="PF12724"/>
    </source>
</evidence>
<dbReference type="AlphaFoldDB" id="A0A2A2H122"/>
<gene>
    <name evidence="2" type="ORF">ASJ80_07050</name>
</gene>
<accession>A0A2A2H122</accession>
<organism evidence="2 3">
    <name type="scientific">Methanobacterium bryantii</name>
    <dbReference type="NCBI Taxonomy" id="2161"/>
    <lineage>
        <taxon>Archaea</taxon>
        <taxon>Methanobacteriati</taxon>
        <taxon>Methanobacteriota</taxon>
        <taxon>Methanomada group</taxon>
        <taxon>Methanobacteria</taxon>
        <taxon>Methanobacteriales</taxon>
        <taxon>Methanobacteriaceae</taxon>
        <taxon>Methanobacterium</taxon>
    </lineage>
</organism>
<feature type="domain" description="Flavodoxin" evidence="1">
    <location>
        <begin position="62"/>
        <end position="154"/>
    </location>
</feature>
<dbReference type="RefSeq" id="WP_069583927.1">
    <property type="nucleotide sequence ID" value="NZ_LMVM01000040.1"/>
</dbReference>
<dbReference type="InterPro" id="IPR026816">
    <property type="entry name" value="Flavodoxin_dom"/>
</dbReference>
<proteinExistence type="predicted"/>
<keyword evidence="3" id="KW-1185">Reference proteome</keyword>
<evidence type="ECO:0000313" key="2">
    <source>
        <dbReference type="EMBL" id="PAV03024.1"/>
    </source>
</evidence>
<dbReference type="Proteomes" id="UP000217784">
    <property type="component" value="Unassembled WGS sequence"/>
</dbReference>
<dbReference type="SUPFAM" id="SSF52218">
    <property type="entry name" value="Flavoproteins"/>
    <property type="match status" value="1"/>
</dbReference>
<evidence type="ECO:0000313" key="3">
    <source>
        <dbReference type="Proteomes" id="UP000217784"/>
    </source>
</evidence>
<sequence>MEKKKVAKYVGLGIVLIVLIAFASIGLVMGDVMSYTATGSQTLNPNGTSAGKALVVYDPGITGTAKNAAAVIAGDLQSKGYTVTLAGIKSSNVMNTAGYNVIVIGGPVYAGQPASSLQSYLSDITPPKEAKIGIFTTGSVTANSNNTAFIKKEIALNNTNIYQVDDVMKFVDTNTINQKANEFVNALLGQG</sequence>
<comment type="caution">
    <text evidence="2">The sequence shown here is derived from an EMBL/GenBank/DDBJ whole genome shotgun (WGS) entry which is preliminary data.</text>
</comment>
<protein>
    <recommendedName>
        <fullName evidence="1">Flavodoxin domain-containing protein</fullName>
    </recommendedName>
</protein>
<reference evidence="2 3" key="1">
    <citation type="journal article" date="2017" name="BMC Genomics">
        <title>Genomic analysis of methanogenic archaea reveals a shift towards energy conservation.</title>
        <authorList>
            <person name="Gilmore S.P."/>
            <person name="Henske J.K."/>
            <person name="Sexton J.A."/>
            <person name="Solomon K.V."/>
            <person name="Seppala S."/>
            <person name="Yoo J.I."/>
            <person name="Huyett L.M."/>
            <person name="Pressman A."/>
            <person name="Cogan J.Z."/>
            <person name="Kivenson V."/>
            <person name="Peng X."/>
            <person name="Tan Y."/>
            <person name="Valentine D.L."/>
            <person name="O'Malley M.A."/>
        </authorList>
    </citation>
    <scope>NUCLEOTIDE SEQUENCE [LARGE SCALE GENOMIC DNA]</scope>
    <source>
        <strain evidence="2 3">M.o.H.</strain>
    </source>
</reference>
<dbReference type="Gene3D" id="3.40.50.360">
    <property type="match status" value="1"/>
</dbReference>
<name>A0A2A2H122_METBR</name>
<dbReference type="InterPro" id="IPR029039">
    <property type="entry name" value="Flavoprotein-like_sf"/>
</dbReference>